<dbReference type="EMBL" id="CP151507">
    <property type="protein sequence ID" value="WZN63521.1"/>
    <property type="molecule type" value="Genomic_DNA"/>
</dbReference>
<dbReference type="PANTHER" id="PTHR46586:SF3">
    <property type="entry name" value="ANKYRIN REPEAT-CONTAINING PROTEIN"/>
    <property type="match status" value="1"/>
</dbReference>
<dbReference type="InterPro" id="IPR002110">
    <property type="entry name" value="Ankyrin_rpt"/>
</dbReference>
<keyword evidence="4" id="KW-1185">Reference proteome</keyword>
<dbReference type="SUPFAM" id="SSF81383">
    <property type="entry name" value="F-box domain"/>
    <property type="match status" value="1"/>
</dbReference>
<protein>
    <submittedName>
        <fullName evidence="3">Ankyrin repeat protein</fullName>
    </submittedName>
</protein>
<feature type="domain" description="F-box" evidence="2">
    <location>
        <begin position="68"/>
        <end position="103"/>
    </location>
</feature>
<dbReference type="SUPFAM" id="SSF48403">
    <property type="entry name" value="Ankyrin repeat"/>
    <property type="match status" value="1"/>
</dbReference>
<dbReference type="InterPro" id="IPR036047">
    <property type="entry name" value="F-box-like_dom_sf"/>
</dbReference>
<gene>
    <name evidence="3" type="ORF">HKI87_07g50700</name>
</gene>
<dbReference type="InterPro" id="IPR036770">
    <property type="entry name" value="Ankyrin_rpt-contain_sf"/>
</dbReference>
<evidence type="ECO:0000313" key="3">
    <source>
        <dbReference type="EMBL" id="WZN63521.1"/>
    </source>
</evidence>
<evidence type="ECO:0000256" key="1">
    <source>
        <dbReference type="SAM" id="MobiDB-lite"/>
    </source>
</evidence>
<dbReference type="PANTHER" id="PTHR46586">
    <property type="entry name" value="ANKYRIN REPEAT-CONTAINING PROTEIN"/>
    <property type="match status" value="1"/>
</dbReference>
<reference evidence="3 4" key="1">
    <citation type="submission" date="2024-03" db="EMBL/GenBank/DDBJ databases">
        <title>Complete genome sequence of the green alga Chloropicon roscoffensis RCC1871.</title>
        <authorList>
            <person name="Lemieux C."/>
            <person name="Pombert J.-F."/>
            <person name="Otis C."/>
            <person name="Turmel M."/>
        </authorList>
    </citation>
    <scope>NUCLEOTIDE SEQUENCE [LARGE SCALE GENOMIC DNA]</scope>
    <source>
        <strain evidence="3 4">RCC1871</strain>
    </source>
</reference>
<dbReference type="CDD" id="cd09917">
    <property type="entry name" value="F-box_SF"/>
    <property type="match status" value="1"/>
</dbReference>
<dbReference type="AlphaFoldDB" id="A0AAX4PBR1"/>
<proteinExistence type="predicted"/>
<evidence type="ECO:0000259" key="2">
    <source>
        <dbReference type="Pfam" id="PF12937"/>
    </source>
</evidence>
<dbReference type="Proteomes" id="UP001472866">
    <property type="component" value="Chromosome 07"/>
</dbReference>
<dbReference type="InterPro" id="IPR052050">
    <property type="entry name" value="SecEffector_AnkRepeat"/>
</dbReference>
<dbReference type="Gene3D" id="1.20.1280.50">
    <property type="match status" value="1"/>
</dbReference>
<accession>A0AAX4PBR1</accession>
<dbReference type="Gene3D" id="1.25.40.20">
    <property type="entry name" value="Ankyrin repeat-containing domain"/>
    <property type="match status" value="1"/>
</dbReference>
<dbReference type="Pfam" id="PF13637">
    <property type="entry name" value="Ank_4"/>
    <property type="match status" value="1"/>
</dbReference>
<organism evidence="3 4">
    <name type="scientific">Chloropicon roscoffensis</name>
    <dbReference type="NCBI Taxonomy" id="1461544"/>
    <lineage>
        <taxon>Eukaryota</taxon>
        <taxon>Viridiplantae</taxon>
        <taxon>Chlorophyta</taxon>
        <taxon>Chloropicophyceae</taxon>
        <taxon>Chloropicales</taxon>
        <taxon>Chloropicaceae</taxon>
        <taxon>Chloropicon</taxon>
    </lineage>
</organism>
<sequence>MVVWGALESALEGFLALLGGIGRAGRKRRAQDRDEDDHAPRKRRRGKQDVVVLHEETQEAGSSCFTLPHLPDEIWGKIMGSLRPHHLASFACTCRQFRRVQADSSRALVASAHDVGFDTSLTEKWFLWHGERVNAESGSFGIRQALINGAASRGYLAPLQRWKQRTKSRRERRQLWTCETATRAAEGGHVLVLRWLRLQGCPMNEWTCAYAAKGGHLETLKWLRDRGCPWNDRVCEGSASKNHLDVLKWARSQRPPCPWDARTTAAAAESGHMELLRWAVENGAESDELTLSAAAEGGHLEAIKYLRSRGTPWDESVCASAALSGHLEVLKWLRQQGCPWDATTCISAHKAGHEDILRWSRDNGCPQLDLSALDLGALLMEAAINDAVAFQLVSVTNESDLRHMIFEYEPLPDQEEEG</sequence>
<dbReference type="Pfam" id="PF12937">
    <property type="entry name" value="F-box-like"/>
    <property type="match status" value="1"/>
</dbReference>
<dbReference type="InterPro" id="IPR001810">
    <property type="entry name" value="F-box_dom"/>
</dbReference>
<feature type="region of interest" description="Disordered" evidence="1">
    <location>
        <begin position="26"/>
        <end position="48"/>
    </location>
</feature>
<evidence type="ECO:0000313" key="4">
    <source>
        <dbReference type="Proteomes" id="UP001472866"/>
    </source>
</evidence>
<name>A0AAX4PBR1_9CHLO</name>